<keyword evidence="2" id="KW-0732">Signal</keyword>
<comment type="caution">
    <text evidence="3">The sequence shown here is derived from an EMBL/GenBank/DDBJ whole genome shotgun (WGS) entry which is preliminary data.</text>
</comment>
<sequence length="78" mass="8018">MIRLTVAVSLAEALLTATGEAVAVRSPLAGREEESEELRGAAEPAGVPRVHDTDIRPLLDPGTSDARSCARVGPAGGR</sequence>
<protein>
    <recommendedName>
        <fullName evidence="5">Secreted protein</fullName>
    </recommendedName>
</protein>
<dbReference type="Proteomes" id="UP000824540">
    <property type="component" value="Unassembled WGS sequence"/>
</dbReference>
<evidence type="ECO:0000313" key="4">
    <source>
        <dbReference type="Proteomes" id="UP000824540"/>
    </source>
</evidence>
<gene>
    <name evidence="3" type="ORF">JZ751_012044</name>
</gene>
<feature type="chain" id="PRO_5035829641" description="Secreted protein" evidence="2">
    <location>
        <begin position="22"/>
        <end position="78"/>
    </location>
</feature>
<dbReference type="EMBL" id="JAFBMS010000003">
    <property type="protein sequence ID" value="KAG9353920.1"/>
    <property type="molecule type" value="Genomic_DNA"/>
</dbReference>
<organism evidence="3 4">
    <name type="scientific">Albula glossodonta</name>
    <name type="common">roundjaw bonefish</name>
    <dbReference type="NCBI Taxonomy" id="121402"/>
    <lineage>
        <taxon>Eukaryota</taxon>
        <taxon>Metazoa</taxon>
        <taxon>Chordata</taxon>
        <taxon>Craniata</taxon>
        <taxon>Vertebrata</taxon>
        <taxon>Euteleostomi</taxon>
        <taxon>Actinopterygii</taxon>
        <taxon>Neopterygii</taxon>
        <taxon>Teleostei</taxon>
        <taxon>Albuliformes</taxon>
        <taxon>Albulidae</taxon>
        <taxon>Albula</taxon>
    </lineage>
</organism>
<accession>A0A8T2PRD3</accession>
<proteinExistence type="predicted"/>
<evidence type="ECO:0008006" key="5">
    <source>
        <dbReference type="Google" id="ProtNLM"/>
    </source>
</evidence>
<evidence type="ECO:0000256" key="1">
    <source>
        <dbReference type="SAM" id="MobiDB-lite"/>
    </source>
</evidence>
<reference evidence="3" key="1">
    <citation type="thesis" date="2021" institute="BYU ScholarsArchive" country="Provo, UT, USA">
        <title>Applications of and Algorithms for Genome Assembly and Genomic Analyses with an Emphasis on Marine Teleosts.</title>
        <authorList>
            <person name="Pickett B.D."/>
        </authorList>
    </citation>
    <scope>NUCLEOTIDE SEQUENCE</scope>
    <source>
        <strain evidence="3">HI-2016</strain>
    </source>
</reference>
<evidence type="ECO:0000256" key="2">
    <source>
        <dbReference type="SAM" id="SignalP"/>
    </source>
</evidence>
<dbReference type="AlphaFoldDB" id="A0A8T2PRD3"/>
<feature type="region of interest" description="Disordered" evidence="1">
    <location>
        <begin position="26"/>
        <end position="78"/>
    </location>
</feature>
<name>A0A8T2PRD3_9TELE</name>
<evidence type="ECO:0000313" key="3">
    <source>
        <dbReference type="EMBL" id="KAG9353920.1"/>
    </source>
</evidence>
<keyword evidence="4" id="KW-1185">Reference proteome</keyword>
<feature type="signal peptide" evidence="2">
    <location>
        <begin position="1"/>
        <end position="21"/>
    </location>
</feature>